<evidence type="ECO:0000313" key="2">
    <source>
        <dbReference type="EMBL" id="GFB03800.1"/>
    </source>
</evidence>
<proteinExistence type="predicted"/>
<reference evidence="2" key="1">
    <citation type="journal article" date="2019" name="Sci. Rep.">
        <title>Draft genome of Tanacetum cinerariifolium, the natural source of mosquito coil.</title>
        <authorList>
            <person name="Yamashiro T."/>
            <person name="Shiraishi A."/>
            <person name="Satake H."/>
            <person name="Nakayama K."/>
        </authorList>
    </citation>
    <scope>NUCLEOTIDE SEQUENCE</scope>
</reference>
<feature type="compositionally biased region" description="Polar residues" evidence="1">
    <location>
        <begin position="151"/>
        <end position="165"/>
    </location>
</feature>
<sequence length="289" mass="32839">ENNEFLRIVDENIKKIIKEHVKEQVKTSYAVAADLSEMELKKILIEKIEGNKEIVTLKRRRDDDADKDKEPSVGPDHRSKRRREGKKPESASAPMETATRSTGRSTQGSRSRQALASKSALAKERMQTTSQMEEPSHSEFDAGAYDQPIEQSSQHPEWFSQQQKPPTLDRDWNKTLSAVDTLTPKLLSGPTYELMKGSCKSLVELEYHLEEVFKATTDQLDWFNLEGQQYPHNLLQPRPLIPNNRGRRVIPFSILSTTTSSIFVGVPQAANILLLSRRRRQQITGRSSG</sequence>
<comment type="caution">
    <text evidence="2">The sequence shown here is derived from an EMBL/GenBank/DDBJ whole genome shotgun (WGS) entry which is preliminary data.</text>
</comment>
<feature type="region of interest" description="Disordered" evidence="1">
    <location>
        <begin position="151"/>
        <end position="170"/>
    </location>
</feature>
<dbReference type="EMBL" id="BKCJ010538662">
    <property type="protein sequence ID" value="GFB03800.1"/>
    <property type="molecule type" value="Genomic_DNA"/>
</dbReference>
<name>A0A699KNF3_TANCI</name>
<organism evidence="2">
    <name type="scientific">Tanacetum cinerariifolium</name>
    <name type="common">Dalmatian daisy</name>
    <name type="synonym">Chrysanthemum cinerariifolium</name>
    <dbReference type="NCBI Taxonomy" id="118510"/>
    <lineage>
        <taxon>Eukaryota</taxon>
        <taxon>Viridiplantae</taxon>
        <taxon>Streptophyta</taxon>
        <taxon>Embryophyta</taxon>
        <taxon>Tracheophyta</taxon>
        <taxon>Spermatophyta</taxon>
        <taxon>Magnoliopsida</taxon>
        <taxon>eudicotyledons</taxon>
        <taxon>Gunneridae</taxon>
        <taxon>Pentapetalae</taxon>
        <taxon>asterids</taxon>
        <taxon>campanulids</taxon>
        <taxon>Asterales</taxon>
        <taxon>Asteraceae</taxon>
        <taxon>Asteroideae</taxon>
        <taxon>Anthemideae</taxon>
        <taxon>Anthemidinae</taxon>
        <taxon>Tanacetum</taxon>
    </lineage>
</organism>
<accession>A0A699KNF3</accession>
<protein>
    <submittedName>
        <fullName evidence="2">Uncharacterized protein</fullName>
    </submittedName>
</protein>
<feature type="region of interest" description="Disordered" evidence="1">
    <location>
        <begin position="53"/>
        <end position="140"/>
    </location>
</feature>
<gene>
    <name evidence="2" type="ORF">Tci_675771</name>
</gene>
<feature type="compositionally biased region" description="Low complexity" evidence="1">
    <location>
        <begin position="97"/>
        <end position="114"/>
    </location>
</feature>
<dbReference type="AlphaFoldDB" id="A0A699KNF3"/>
<feature type="compositionally biased region" description="Basic and acidic residues" evidence="1">
    <location>
        <begin position="53"/>
        <end position="77"/>
    </location>
</feature>
<evidence type="ECO:0000256" key="1">
    <source>
        <dbReference type="SAM" id="MobiDB-lite"/>
    </source>
</evidence>
<feature type="non-terminal residue" evidence="2">
    <location>
        <position position="1"/>
    </location>
</feature>